<accession>A0A392V903</accession>
<protein>
    <submittedName>
        <fullName evidence="2">Uncharacterized protein</fullName>
    </submittedName>
</protein>
<organism evidence="2 3">
    <name type="scientific">Trifolium medium</name>
    <dbReference type="NCBI Taxonomy" id="97028"/>
    <lineage>
        <taxon>Eukaryota</taxon>
        <taxon>Viridiplantae</taxon>
        <taxon>Streptophyta</taxon>
        <taxon>Embryophyta</taxon>
        <taxon>Tracheophyta</taxon>
        <taxon>Spermatophyta</taxon>
        <taxon>Magnoliopsida</taxon>
        <taxon>eudicotyledons</taxon>
        <taxon>Gunneridae</taxon>
        <taxon>Pentapetalae</taxon>
        <taxon>rosids</taxon>
        <taxon>fabids</taxon>
        <taxon>Fabales</taxon>
        <taxon>Fabaceae</taxon>
        <taxon>Papilionoideae</taxon>
        <taxon>50 kb inversion clade</taxon>
        <taxon>NPAAA clade</taxon>
        <taxon>Hologalegina</taxon>
        <taxon>IRL clade</taxon>
        <taxon>Trifolieae</taxon>
        <taxon>Trifolium</taxon>
    </lineage>
</organism>
<sequence>YLPSYPPAAAFHRGPVATYAREKASETATPHKREKARFLNLE</sequence>
<comment type="caution">
    <text evidence="2">The sequence shown here is derived from an EMBL/GenBank/DDBJ whole genome shotgun (WGS) entry which is preliminary data.</text>
</comment>
<proteinExistence type="predicted"/>
<feature type="non-terminal residue" evidence="2">
    <location>
        <position position="1"/>
    </location>
</feature>
<feature type="compositionally biased region" description="Basic and acidic residues" evidence="1">
    <location>
        <begin position="21"/>
        <end position="31"/>
    </location>
</feature>
<evidence type="ECO:0000313" key="2">
    <source>
        <dbReference type="EMBL" id="MCI83932.1"/>
    </source>
</evidence>
<dbReference type="AlphaFoldDB" id="A0A392V903"/>
<name>A0A392V903_9FABA</name>
<evidence type="ECO:0000256" key="1">
    <source>
        <dbReference type="SAM" id="MobiDB-lite"/>
    </source>
</evidence>
<dbReference type="Proteomes" id="UP000265520">
    <property type="component" value="Unassembled WGS sequence"/>
</dbReference>
<dbReference type="EMBL" id="LXQA011078792">
    <property type="protein sequence ID" value="MCI83932.1"/>
    <property type="molecule type" value="Genomic_DNA"/>
</dbReference>
<evidence type="ECO:0000313" key="3">
    <source>
        <dbReference type="Proteomes" id="UP000265520"/>
    </source>
</evidence>
<feature type="region of interest" description="Disordered" evidence="1">
    <location>
        <begin position="21"/>
        <end position="42"/>
    </location>
</feature>
<keyword evidence="3" id="KW-1185">Reference proteome</keyword>
<reference evidence="2 3" key="1">
    <citation type="journal article" date="2018" name="Front. Plant Sci.">
        <title>Red Clover (Trifolium pratense) and Zigzag Clover (T. medium) - A Picture of Genomic Similarities and Differences.</title>
        <authorList>
            <person name="Dluhosova J."/>
            <person name="Istvanek J."/>
            <person name="Nedelnik J."/>
            <person name="Repkova J."/>
        </authorList>
    </citation>
    <scope>NUCLEOTIDE SEQUENCE [LARGE SCALE GENOMIC DNA]</scope>
    <source>
        <strain evidence="3">cv. 10/8</strain>
        <tissue evidence="2">Leaf</tissue>
    </source>
</reference>